<evidence type="ECO:0000313" key="2">
    <source>
        <dbReference type="EMBL" id="KRL98722.1"/>
    </source>
</evidence>
<accession>A0A0R1V6L3</accession>
<dbReference type="STRING" id="1423801.FD50_GL000530"/>
<sequence length="54" mass="6163">MLHRQFAVFASSQWIFKNMYRDFVPIASILLIQSAVYIMGSILSKLLVGRAMEA</sequence>
<evidence type="ECO:0000256" key="1">
    <source>
        <dbReference type="SAM" id="Phobius"/>
    </source>
</evidence>
<protein>
    <submittedName>
        <fullName evidence="2">Uncharacterized protein</fullName>
    </submittedName>
</protein>
<keyword evidence="1" id="KW-0812">Transmembrane</keyword>
<keyword evidence="3" id="KW-1185">Reference proteome</keyword>
<keyword evidence="1" id="KW-1133">Transmembrane helix</keyword>
<name>A0A0R1V6L3_9LACO</name>
<organism evidence="2 3">
    <name type="scientific">Liquorilactobacillus satsumensis DSM 16230 = JCM 12392</name>
    <dbReference type="NCBI Taxonomy" id="1423801"/>
    <lineage>
        <taxon>Bacteria</taxon>
        <taxon>Bacillati</taxon>
        <taxon>Bacillota</taxon>
        <taxon>Bacilli</taxon>
        <taxon>Lactobacillales</taxon>
        <taxon>Lactobacillaceae</taxon>
        <taxon>Liquorilactobacillus</taxon>
    </lineage>
</organism>
<dbReference type="AlphaFoldDB" id="A0A0R1V6L3"/>
<keyword evidence="1" id="KW-0472">Membrane</keyword>
<dbReference type="PATRIC" id="fig|1423801.4.peg.539"/>
<comment type="caution">
    <text evidence="2">The sequence shown here is derived from an EMBL/GenBank/DDBJ whole genome shotgun (WGS) entry which is preliminary data.</text>
</comment>
<gene>
    <name evidence="2" type="ORF">FD50_GL000530</name>
</gene>
<feature type="transmembrane region" description="Helical" evidence="1">
    <location>
        <begin position="23"/>
        <end position="48"/>
    </location>
</feature>
<proteinExistence type="predicted"/>
<dbReference type="EMBL" id="AZFQ01000036">
    <property type="protein sequence ID" value="KRL98722.1"/>
    <property type="molecule type" value="Genomic_DNA"/>
</dbReference>
<dbReference type="Proteomes" id="UP000051166">
    <property type="component" value="Unassembled WGS sequence"/>
</dbReference>
<reference evidence="2 3" key="1">
    <citation type="journal article" date="2015" name="Genome Announc.">
        <title>Expanding the biotechnology potential of lactobacilli through comparative genomics of 213 strains and associated genera.</title>
        <authorList>
            <person name="Sun Z."/>
            <person name="Harris H.M."/>
            <person name="McCann A."/>
            <person name="Guo C."/>
            <person name="Argimon S."/>
            <person name="Zhang W."/>
            <person name="Yang X."/>
            <person name="Jeffery I.B."/>
            <person name="Cooney J.C."/>
            <person name="Kagawa T.F."/>
            <person name="Liu W."/>
            <person name="Song Y."/>
            <person name="Salvetti E."/>
            <person name="Wrobel A."/>
            <person name="Rasinkangas P."/>
            <person name="Parkhill J."/>
            <person name="Rea M.C."/>
            <person name="O'Sullivan O."/>
            <person name="Ritari J."/>
            <person name="Douillard F.P."/>
            <person name="Paul Ross R."/>
            <person name="Yang R."/>
            <person name="Briner A.E."/>
            <person name="Felis G.E."/>
            <person name="de Vos W.M."/>
            <person name="Barrangou R."/>
            <person name="Klaenhammer T.R."/>
            <person name="Caufield P.W."/>
            <person name="Cui Y."/>
            <person name="Zhang H."/>
            <person name="O'Toole P.W."/>
        </authorList>
    </citation>
    <scope>NUCLEOTIDE SEQUENCE [LARGE SCALE GENOMIC DNA]</scope>
    <source>
        <strain evidence="2 3">DSM 16230</strain>
    </source>
</reference>
<evidence type="ECO:0000313" key="3">
    <source>
        <dbReference type="Proteomes" id="UP000051166"/>
    </source>
</evidence>